<feature type="signal peptide" evidence="8">
    <location>
        <begin position="1"/>
        <end position="15"/>
    </location>
</feature>
<feature type="transmembrane region" description="Helical" evidence="7">
    <location>
        <begin position="31"/>
        <end position="59"/>
    </location>
</feature>
<evidence type="ECO:0000313" key="10">
    <source>
        <dbReference type="EMBL" id="KLO09876.1"/>
    </source>
</evidence>
<feature type="transmembrane region" description="Helical" evidence="7">
    <location>
        <begin position="232"/>
        <end position="250"/>
    </location>
</feature>
<name>A0A0H2RYN0_9AGAM</name>
<sequence>MIIVFFLWALTAIHASTIRKGIVGSNGVEPLNIMALFISLAYLSVSLDKTGLFGFLAVWVARKGKSSGRRLFLLLYIFFFACSVLFGNDPVILSGTPFLAHFTAYSQIDPPTAWIFSQFIPANTASAILPPSNPTNLVVTSAFSISFLSFAAHTVIPTLIVAVALYILLRYVQYNNPRLIPPTFSLGDLKPAVERRADVELEEIAAEQTEAQTGQVPPPEERELGKLTDRNGAIFGSILFITTLVVLLGTSVKHIPVWWVTVPAAVIMIARDIFHDRWRWSRRGRAELRGAHLAHPAANNIFQRLFFPFKYRFKHTFPTLTKVLGGLPVLMLPFAFSMFILVEALTESGWIQVFSKWWAAYVKACGPEDSLRALVGAIFGMLIISTLMCNFCGTNIGATIFLAQIIAFWVDNANTSDSPVDERLRIGSIYALALGTNFGAYSFVFSASLAGLLWKGILKNNSINKIVVRKRDFAIQNLPSILVAITVSAIALFVEVIVAVKH</sequence>
<keyword evidence="5 7" id="KW-1133">Transmembrane helix</keyword>
<keyword evidence="2" id="KW-0813">Transport</keyword>
<reference evidence="10 11" key="1">
    <citation type="submission" date="2015-04" db="EMBL/GenBank/DDBJ databases">
        <title>Complete genome sequence of Schizopora paradoxa KUC8140, a cosmopolitan wood degrader in East Asia.</title>
        <authorList>
            <consortium name="DOE Joint Genome Institute"/>
            <person name="Min B."/>
            <person name="Park H."/>
            <person name="Jang Y."/>
            <person name="Kim J.-J."/>
            <person name="Kim K.H."/>
            <person name="Pangilinan J."/>
            <person name="Lipzen A."/>
            <person name="Riley R."/>
            <person name="Grigoriev I.V."/>
            <person name="Spatafora J.W."/>
            <person name="Choi I.-G."/>
        </authorList>
    </citation>
    <scope>NUCLEOTIDE SEQUENCE [LARGE SCALE GENOMIC DNA]</scope>
    <source>
        <strain evidence="10 11">KUC8140</strain>
    </source>
</reference>
<dbReference type="AlphaFoldDB" id="A0A0H2RYN0"/>
<dbReference type="GO" id="GO:0055085">
    <property type="term" value="P:transmembrane transport"/>
    <property type="evidence" value="ECO:0007669"/>
    <property type="project" value="InterPro"/>
</dbReference>
<organism evidence="10 11">
    <name type="scientific">Schizopora paradoxa</name>
    <dbReference type="NCBI Taxonomy" id="27342"/>
    <lineage>
        <taxon>Eukaryota</taxon>
        <taxon>Fungi</taxon>
        <taxon>Dikarya</taxon>
        <taxon>Basidiomycota</taxon>
        <taxon>Agaricomycotina</taxon>
        <taxon>Agaricomycetes</taxon>
        <taxon>Hymenochaetales</taxon>
        <taxon>Schizoporaceae</taxon>
        <taxon>Schizopora</taxon>
    </lineage>
</organism>
<dbReference type="GO" id="GO:0005886">
    <property type="term" value="C:plasma membrane"/>
    <property type="evidence" value="ECO:0007669"/>
    <property type="project" value="UniProtKB-SubCell"/>
</dbReference>
<feature type="transmembrane region" description="Helical" evidence="7">
    <location>
        <begin position="71"/>
        <end position="88"/>
    </location>
</feature>
<dbReference type="InterPro" id="IPR004680">
    <property type="entry name" value="Cit_transptr-like_dom"/>
</dbReference>
<evidence type="ECO:0000313" key="11">
    <source>
        <dbReference type="Proteomes" id="UP000053477"/>
    </source>
</evidence>
<evidence type="ECO:0000256" key="2">
    <source>
        <dbReference type="ARBA" id="ARBA00022448"/>
    </source>
</evidence>
<feature type="chain" id="PRO_5012768510" description="Citrate transporter-like domain-containing protein" evidence="8">
    <location>
        <begin position="16"/>
        <end position="502"/>
    </location>
</feature>
<feature type="transmembrane region" description="Helical" evidence="7">
    <location>
        <begin position="142"/>
        <end position="169"/>
    </location>
</feature>
<evidence type="ECO:0000256" key="6">
    <source>
        <dbReference type="ARBA" id="ARBA00023136"/>
    </source>
</evidence>
<dbReference type="Pfam" id="PF03600">
    <property type="entry name" value="CitMHS"/>
    <property type="match status" value="1"/>
</dbReference>
<keyword evidence="4 7" id="KW-0812">Transmembrane</keyword>
<accession>A0A0H2RYN0</accession>
<keyword evidence="3" id="KW-1003">Cell membrane</keyword>
<dbReference type="PANTHER" id="PTHR43302">
    <property type="entry name" value="TRANSPORTER ARSB-RELATED"/>
    <property type="match status" value="1"/>
</dbReference>
<feature type="domain" description="Citrate transporter-like" evidence="9">
    <location>
        <begin position="31"/>
        <end position="407"/>
    </location>
</feature>
<keyword evidence="6 7" id="KW-0472">Membrane</keyword>
<dbReference type="Proteomes" id="UP000053477">
    <property type="component" value="Unassembled WGS sequence"/>
</dbReference>
<feature type="transmembrane region" description="Helical" evidence="7">
    <location>
        <begin position="475"/>
        <end position="500"/>
    </location>
</feature>
<feature type="transmembrane region" description="Helical" evidence="7">
    <location>
        <begin position="256"/>
        <end position="274"/>
    </location>
</feature>
<dbReference type="PANTHER" id="PTHR43302:SF5">
    <property type="entry name" value="TRANSPORTER ARSB-RELATED"/>
    <property type="match status" value="1"/>
</dbReference>
<evidence type="ECO:0000256" key="7">
    <source>
        <dbReference type="SAM" id="Phobius"/>
    </source>
</evidence>
<proteinExistence type="predicted"/>
<dbReference type="OrthoDB" id="442352at2759"/>
<feature type="transmembrane region" description="Helical" evidence="7">
    <location>
        <begin position="378"/>
        <end position="409"/>
    </location>
</feature>
<evidence type="ECO:0000256" key="4">
    <source>
        <dbReference type="ARBA" id="ARBA00022692"/>
    </source>
</evidence>
<evidence type="ECO:0000256" key="5">
    <source>
        <dbReference type="ARBA" id="ARBA00022989"/>
    </source>
</evidence>
<feature type="transmembrane region" description="Helical" evidence="7">
    <location>
        <begin position="429"/>
        <end position="454"/>
    </location>
</feature>
<keyword evidence="11" id="KW-1185">Reference proteome</keyword>
<dbReference type="STRING" id="27342.A0A0H2RYN0"/>
<evidence type="ECO:0000256" key="1">
    <source>
        <dbReference type="ARBA" id="ARBA00004651"/>
    </source>
</evidence>
<feature type="transmembrane region" description="Helical" evidence="7">
    <location>
        <begin position="320"/>
        <end position="342"/>
    </location>
</feature>
<comment type="subcellular location">
    <subcellularLocation>
        <location evidence="1">Cell membrane</location>
        <topology evidence="1">Multi-pass membrane protein</topology>
    </subcellularLocation>
</comment>
<keyword evidence="8" id="KW-0732">Signal</keyword>
<evidence type="ECO:0000256" key="8">
    <source>
        <dbReference type="SAM" id="SignalP"/>
    </source>
</evidence>
<evidence type="ECO:0000256" key="3">
    <source>
        <dbReference type="ARBA" id="ARBA00022475"/>
    </source>
</evidence>
<protein>
    <recommendedName>
        <fullName evidence="9">Citrate transporter-like domain-containing protein</fullName>
    </recommendedName>
</protein>
<dbReference type="InParanoid" id="A0A0H2RYN0"/>
<evidence type="ECO:0000259" key="9">
    <source>
        <dbReference type="Pfam" id="PF03600"/>
    </source>
</evidence>
<dbReference type="EMBL" id="KQ086042">
    <property type="protein sequence ID" value="KLO09876.1"/>
    <property type="molecule type" value="Genomic_DNA"/>
</dbReference>
<gene>
    <name evidence="10" type="ORF">SCHPADRAFT_916557</name>
</gene>